<feature type="domain" description="G-protein coupled receptors family 1 profile" evidence="11">
    <location>
        <begin position="65"/>
        <end position="386"/>
    </location>
</feature>
<evidence type="ECO:0000256" key="10">
    <source>
        <dbReference type="SAM" id="Phobius"/>
    </source>
</evidence>
<dbReference type="InterPro" id="IPR017452">
    <property type="entry name" value="GPCR_Rhodpsn_7TM"/>
</dbReference>
<feature type="region of interest" description="Disordered" evidence="9">
    <location>
        <begin position="252"/>
        <end position="278"/>
    </location>
</feature>
<feature type="transmembrane region" description="Helical" evidence="10">
    <location>
        <begin position="213"/>
        <end position="232"/>
    </location>
</feature>
<evidence type="ECO:0000256" key="2">
    <source>
        <dbReference type="ARBA" id="ARBA00022475"/>
    </source>
</evidence>
<keyword evidence="3 10" id="KW-0812">Transmembrane</keyword>
<evidence type="ECO:0000256" key="7">
    <source>
        <dbReference type="ARBA" id="ARBA00023170"/>
    </source>
</evidence>
<evidence type="ECO:0000313" key="13">
    <source>
        <dbReference type="Proteomes" id="UP000275408"/>
    </source>
</evidence>
<feature type="region of interest" description="Disordered" evidence="9">
    <location>
        <begin position="290"/>
        <end position="321"/>
    </location>
</feature>
<dbReference type="EMBL" id="RCHS01001361">
    <property type="protein sequence ID" value="RMX53940.1"/>
    <property type="molecule type" value="Genomic_DNA"/>
</dbReference>
<dbReference type="SUPFAM" id="SSF81321">
    <property type="entry name" value="Family A G protein-coupled receptor-like"/>
    <property type="match status" value="1"/>
</dbReference>
<reference evidence="12 13" key="1">
    <citation type="journal article" date="2018" name="Sci. Rep.">
        <title>Comparative analysis of the Pocillopora damicornis genome highlights role of immune system in coral evolution.</title>
        <authorList>
            <person name="Cunning R."/>
            <person name="Bay R.A."/>
            <person name="Gillette P."/>
            <person name="Baker A.C."/>
            <person name="Traylor-Knowles N."/>
        </authorList>
    </citation>
    <scope>NUCLEOTIDE SEQUENCE [LARGE SCALE GENOMIC DNA]</scope>
    <source>
        <strain evidence="12">RSMAS</strain>
        <tissue evidence="12">Whole animal</tissue>
    </source>
</reference>
<keyword evidence="8" id="KW-0807">Transducer</keyword>
<feature type="transmembrane region" description="Helical" evidence="10">
    <location>
        <begin position="333"/>
        <end position="354"/>
    </location>
</feature>
<dbReference type="Proteomes" id="UP000275408">
    <property type="component" value="Unassembled WGS sequence"/>
</dbReference>
<comment type="subcellular location">
    <subcellularLocation>
        <location evidence="1">Cell membrane</location>
        <topology evidence="1">Multi-pass membrane protein</topology>
    </subcellularLocation>
</comment>
<evidence type="ECO:0000256" key="8">
    <source>
        <dbReference type="ARBA" id="ARBA00023224"/>
    </source>
</evidence>
<feature type="transmembrane region" description="Helical" evidence="10">
    <location>
        <begin position="85"/>
        <end position="109"/>
    </location>
</feature>
<feature type="compositionally biased region" description="Basic and acidic residues" evidence="9">
    <location>
        <begin position="260"/>
        <end position="277"/>
    </location>
</feature>
<evidence type="ECO:0000256" key="6">
    <source>
        <dbReference type="ARBA" id="ARBA00023136"/>
    </source>
</evidence>
<feature type="compositionally biased region" description="Polar residues" evidence="9">
    <location>
        <begin position="311"/>
        <end position="320"/>
    </location>
</feature>
<dbReference type="InterPro" id="IPR000276">
    <property type="entry name" value="GPCR_Rhodpsn"/>
</dbReference>
<gene>
    <name evidence="12" type="ORF">pdam_00010725</name>
</gene>
<evidence type="ECO:0000256" key="5">
    <source>
        <dbReference type="ARBA" id="ARBA00023040"/>
    </source>
</evidence>
<dbReference type="GO" id="GO:0008528">
    <property type="term" value="F:G protein-coupled peptide receptor activity"/>
    <property type="evidence" value="ECO:0007669"/>
    <property type="project" value="TreeGrafter"/>
</dbReference>
<dbReference type="CDD" id="cd00637">
    <property type="entry name" value="7tm_classA_rhodopsin-like"/>
    <property type="match status" value="1"/>
</dbReference>
<evidence type="ECO:0000259" key="11">
    <source>
        <dbReference type="PROSITE" id="PS50262"/>
    </source>
</evidence>
<comment type="caution">
    <text evidence="12">The sequence shown here is derived from an EMBL/GenBank/DDBJ whole genome shotgun (WGS) entry which is preliminary data.</text>
</comment>
<evidence type="ECO:0000256" key="4">
    <source>
        <dbReference type="ARBA" id="ARBA00022989"/>
    </source>
</evidence>
<keyword evidence="7" id="KW-0675">Receptor</keyword>
<proteinExistence type="predicted"/>
<evidence type="ECO:0000256" key="1">
    <source>
        <dbReference type="ARBA" id="ARBA00004651"/>
    </source>
</evidence>
<keyword evidence="5" id="KW-0297">G-protein coupled receptor</keyword>
<keyword evidence="13" id="KW-1185">Reference proteome</keyword>
<dbReference type="GO" id="GO:0007218">
    <property type="term" value="P:neuropeptide signaling pathway"/>
    <property type="evidence" value="ECO:0007669"/>
    <property type="project" value="TreeGrafter"/>
</dbReference>
<keyword evidence="6 10" id="KW-0472">Membrane</keyword>
<keyword evidence="2" id="KW-1003">Cell membrane</keyword>
<feature type="transmembrane region" description="Helical" evidence="10">
    <location>
        <begin position="366"/>
        <end position="389"/>
    </location>
</feature>
<organism evidence="12 13">
    <name type="scientific">Pocillopora damicornis</name>
    <name type="common">Cauliflower coral</name>
    <name type="synonym">Millepora damicornis</name>
    <dbReference type="NCBI Taxonomy" id="46731"/>
    <lineage>
        <taxon>Eukaryota</taxon>
        <taxon>Metazoa</taxon>
        <taxon>Cnidaria</taxon>
        <taxon>Anthozoa</taxon>
        <taxon>Hexacorallia</taxon>
        <taxon>Scleractinia</taxon>
        <taxon>Astrocoeniina</taxon>
        <taxon>Pocilloporidae</taxon>
        <taxon>Pocillopora</taxon>
    </lineage>
</organism>
<sequence length="433" mass="48469">MDNSTRGTTDYKIATLVLYTTIPPIPWNTSDYVNDYAAPMPPQDPISSQFVQVLRGIFFVLCLIENSLALYILCKNVRSGRNKTFFLYMLISIACADILKAAFIYQMTYAAFSPQAEDVWSVGNALCKMYLTFSEITSRVIALILVALAWDATRNSSSTGRKEHTKKFSAIMMFFLWVMATSFSSIYFVFSGAFHNACGVSPEGIIMTIQLDFAFDVTVDLILTILCVVVFFRVRRRKKEMNAQARSTKIAYKSNKKSQRRDDDGIELDHSGEWCDEKPDEGEVTLICEGQKQSSSEHPPETGRSVDVGDGQSNTSQSACEQEFKETRTEAKIVVAVSLPLISLSLLSLLLLPYLMNYLSHSQNVYISFCAQMADAMYGIIKPAIYACIDREFRKRYTQLSPLACCCLRKICRGSSQQGVAAENSRATQEASV</sequence>
<evidence type="ECO:0000313" key="12">
    <source>
        <dbReference type="EMBL" id="RMX53940.1"/>
    </source>
</evidence>
<feature type="transmembrane region" description="Helical" evidence="10">
    <location>
        <begin position="171"/>
        <end position="193"/>
    </location>
</feature>
<dbReference type="PROSITE" id="PS50262">
    <property type="entry name" value="G_PROTEIN_RECEP_F1_2"/>
    <property type="match status" value="1"/>
</dbReference>
<dbReference type="PANTHER" id="PTHR24230:SF75">
    <property type="entry name" value="RELAXIN FAMILY PEPTIDE RECEPTOR 3"/>
    <property type="match status" value="1"/>
</dbReference>
<dbReference type="GO" id="GO:0005886">
    <property type="term" value="C:plasma membrane"/>
    <property type="evidence" value="ECO:0007669"/>
    <property type="project" value="UniProtKB-SubCell"/>
</dbReference>
<dbReference type="Pfam" id="PF00001">
    <property type="entry name" value="7tm_1"/>
    <property type="match status" value="1"/>
</dbReference>
<dbReference type="AlphaFoldDB" id="A0A3M6UJU2"/>
<feature type="transmembrane region" description="Helical" evidence="10">
    <location>
        <begin position="129"/>
        <end position="150"/>
    </location>
</feature>
<evidence type="ECO:0000256" key="3">
    <source>
        <dbReference type="ARBA" id="ARBA00022692"/>
    </source>
</evidence>
<protein>
    <recommendedName>
        <fullName evidence="11">G-protein coupled receptors family 1 profile domain-containing protein</fullName>
    </recommendedName>
</protein>
<evidence type="ECO:0000256" key="9">
    <source>
        <dbReference type="SAM" id="MobiDB-lite"/>
    </source>
</evidence>
<keyword evidence="4 10" id="KW-1133">Transmembrane helix</keyword>
<feature type="transmembrane region" description="Helical" evidence="10">
    <location>
        <begin position="50"/>
        <end position="73"/>
    </location>
</feature>
<accession>A0A3M6UJU2</accession>
<dbReference type="Gene3D" id="1.20.1070.10">
    <property type="entry name" value="Rhodopsin 7-helix transmembrane proteins"/>
    <property type="match status" value="1"/>
</dbReference>
<dbReference type="PANTHER" id="PTHR24230">
    <property type="entry name" value="G-PROTEIN COUPLED RECEPTOR"/>
    <property type="match status" value="1"/>
</dbReference>
<name>A0A3M6UJU2_POCDA</name>